<dbReference type="Gene3D" id="3.30.470.10">
    <property type="match status" value="1"/>
</dbReference>
<dbReference type="SUPFAM" id="SSF56752">
    <property type="entry name" value="D-aminoacid aminotransferase-like PLP-dependent enzymes"/>
    <property type="match status" value="1"/>
</dbReference>
<keyword evidence="1" id="KW-0032">Aminotransferase</keyword>
<dbReference type="Proteomes" id="UP001152599">
    <property type="component" value="Unassembled WGS sequence"/>
</dbReference>
<dbReference type="Pfam" id="PF01063">
    <property type="entry name" value="Aminotran_4"/>
    <property type="match status" value="1"/>
</dbReference>
<dbReference type="Gene3D" id="3.20.10.10">
    <property type="entry name" value="D-amino Acid Aminotransferase, subunit A, domain 2"/>
    <property type="match status" value="1"/>
</dbReference>
<reference evidence="1" key="1">
    <citation type="submission" date="2022-07" db="EMBL/GenBank/DDBJ databases">
        <title>Description and genome-wide analysis of Profundicola chukchiensis gen. nov., sp. nov., marine bacteria isolated from bottom sediments of the Chukchi Sea.</title>
        <authorList>
            <person name="Romanenko L."/>
            <person name="Otstavnykh N."/>
            <person name="Kurilenko V."/>
            <person name="Eremeev V."/>
            <person name="Velansky P."/>
            <person name="Mikhailov V."/>
            <person name="Isaeva M."/>
        </authorList>
    </citation>
    <scope>NUCLEOTIDE SEQUENCE</scope>
    <source>
        <strain evidence="1">KMM 9713</strain>
    </source>
</reference>
<gene>
    <name evidence="1" type="ORF">NMK71_06875</name>
</gene>
<proteinExistence type="predicted"/>
<dbReference type="InterPro" id="IPR001544">
    <property type="entry name" value="Aminotrans_IV"/>
</dbReference>
<dbReference type="InterPro" id="IPR043131">
    <property type="entry name" value="BCAT-like_N"/>
</dbReference>
<dbReference type="InterPro" id="IPR043132">
    <property type="entry name" value="BCAT-like_C"/>
</dbReference>
<evidence type="ECO:0000313" key="2">
    <source>
        <dbReference type="Proteomes" id="UP001152599"/>
    </source>
</evidence>
<protein>
    <submittedName>
        <fullName evidence="1">Aminotransferase class IV</fullName>
    </submittedName>
</protein>
<keyword evidence="2" id="KW-1185">Reference proteome</keyword>
<name>A0A9X4MWF6_9FLAO</name>
<accession>A0A9X4MWF6</accession>
<keyword evidence="1" id="KW-0808">Transferase</keyword>
<dbReference type="AlphaFoldDB" id="A0A9X4MWF6"/>
<sequence length="189" mass="22479">MCQFIESIKLKDAKVFHLEWHQKRVNESFKTFFPNSPILILDDLIQDIPTDGFYKIRIVYDDQQHTVEFQKYFPKQIQSFELIEVDFDYNFKFENRQKINQLKETSSADEVIFTKNNNILDSSYSNLAFYDGKKWFTPSSYLLNGTTRQRLIAENKLIETTITKNDLNKYEKVSFINALNDLNENCLEL</sequence>
<evidence type="ECO:0000313" key="1">
    <source>
        <dbReference type="EMBL" id="MDG4946133.1"/>
    </source>
</evidence>
<dbReference type="EMBL" id="JANCMU010000003">
    <property type="protein sequence ID" value="MDG4946133.1"/>
    <property type="molecule type" value="Genomic_DNA"/>
</dbReference>
<dbReference type="InterPro" id="IPR036038">
    <property type="entry name" value="Aminotransferase-like"/>
</dbReference>
<comment type="caution">
    <text evidence="1">The sequence shown here is derived from an EMBL/GenBank/DDBJ whole genome shotgun (WGS) entry which is preliminary data.</text>
</comment>
<organism evidence="1 2">
    <name type="scientific">Profundicola chukchiensis</name>
    <dbReference type="NCBI Taxonomy" id="2961959"/>
    <lineage>
        <taxon>Bacteria</taxon>
        <taxon>Pseudomonadati</taxon>
        <taxon>Bacteroidota</taxon>
        <taxon>Flavobacteriia</taxon>
        <taxon>Flavobacteriales</taxon>
        <taxon>Weeksellaceae</taxon>
        <taxon>Profundicola</taxon>
    </lineage>
</organism>
<dbReference type="RefSeq" id="WP_304420624.1">
    <property type="nucleotide sequence ID" value="NZ_JANCMU010000003.1"/>
</dbReference>
<dbReference type="GO" id="GO:0008483">
    <property type="term" value="F:transaminase activity"/>
    <property type="evidence" value="ECO:0007669"/>
    <property type="project" value="UniProtKB-KW"/>
</dbReference>